<dbReference type="RefSeq" id="XP_002432652.1">
    <property type="nucleotide sequence ID" value="XM_002432607.1"/>
</dbReference>
<dbReference type="VEuPathDB" id="VectorBase:PHUM596400"/>
<proteinExistence type="inferred from homology"/>
<keyword evidence="5 6" id="KW-0472">Membrane</keyword>
<reference evidence="7" key="2">
    <citation type="submission" date="2007-04" db="EMBL/GenBank/DDBJ databases">
        <title>The genome of the human body louse.</title>
        <authorList>
            <consortium name="The Human Body Louse Genome Consortium"/>
            <person name="Kirkness E."/>
            <person name="Walenz B."/>
            <person name="Hass B."/>
            <person name="Bruggner R."/>
            <person name="Strausberg R."/>
        </authorList>
    </citation>
    <scope>NUCLEOTIDE SEQUENCE</scope>
    <source>
        <strain evidence="7">USDA</strain>
    </source>
</reference>
<feature type="transmembrane region" description="Helical" evidence="6">
    <location>
        <begin position="117"/>
        <end position="136"/>
    </location>
</feature>
<feature type="transmembrane region" description="Helical" evidence="6">
    <location>
        <begin position="188"/>
        <end position="209"/>
    </location>
</feature>
<dbReference type="GO" id="GO:0015095">
    <property type="term" value="F:magnesium ion transmembrane transporter activity"/>
    <property type="evidence" value="ECO:0007669"/>
    <property type="project" value="InterPro"/>
</dbReference>
<keyword evidence="3 6" id="KW-0812">Transmembrane</keyword>
<dbReference type="EnsemblMetazoa" id="PHUM596400-RA">
    <property type="protein sequence ID" value="PHUM596400-PA"/>
    <property type="gene ID" value="PHUM596400"/>
</dbReference>
<dbReference type="PANTHER" id="PTHR12570:SF92">
    <property type="entry name" value="SPICHTHYIN, ISOFORM B"/>
    <property type="match status" value="1"/>
</dbReference>
<feature type="transmembrane region" description="Helical" evidence="6">
    <location>
        <begin position="221"/>
        <end position="238"/>
    </location>
</feature>
<dbReference type="KEGG" id="phu:Phum_PHUM596400"/>
<dbReference type="GO" id="GO:0016020">
    <property type="term" value="C:membrane"/>
    <property type="evidence" value="ECO:0007669"/>
    <property type="project" value="UniProtKB-SubCell"/>
</dbReference>
<feature type="transmembrane region" description="Helical" evidence="6">
    <location>
        <begin position="81"/>
        <end position="105"/>
    </location>
</feature>
<dbReference type="Pfam" id="PF05653">
    <property type="entry name" value="Mg_trans_NIPA"/>
    <property type="match status" value="1"/>
</dbReference>
<dbReference type="EMBL" id="DS235879">
    <property type="protein sequence ID" value="EEB19914.1"/>
    <property type="molecule type" value="Genomic_DNA"/>
</dbReference>
<evidence type="ECO:0000256" key="5">
    <source>
        <dbReference type="ARBA" id="ARBA00023136"/>
    </source>
</evidence>
<dbReference type="InterPro" id="IPR008521">
    <property type="entry name" value="Mg_trans_NIPA"/>
</dbReference>
<evidence type="ECO:0000313" key="7">
    <source>
        <dbReference type="EMBL" id="EEB19914.1"/>
    </source>
</evidence>
<name>E0W2Q8_PEDHC</name>
<evidence type="ECO:0000256" key="2">
    <source>
        <dbReference type="ARBA" id="ARBA00007230"/>
    </source>
</evidence>
<reference evidence="8" key="3">
    <citation type="submission" date="2020-05" db="UniProtKB">
        <authorList>
            <consortium name="EnsemblMetazoa"/>
        </authorList>
    </citation>
    <scope>IDENTIFICATION</scope>
    <source>
        <strain evidence="8">USDA</strain>
    </source>
</reference>
<keyword evidence="9" id="KW-1185">Reference proteome</keyword>
<gene>
    <name evidence="8" type="primary">8239648</name>
    <name evidence="7" type="ORF">Phum_PHUM596400</name>
</gene>
<reference evidence="7" key="1">
    <citation type="submission" date="2007-04" db="EMBL/GenBank/DDBJ databases">
        <title>Annotation of Pediculus humanus corporis strain USDA.</title>
        <authorList>
            <person name="Kirkness E."/>
            <person name="Hannick L."/>
            <person name="Hass B."/>
            <person name="Bruggner R."/>
            <person name="Lawson D."/>
            <person name="Bidwell S."/>
            <person name="Joardar V."/>
            <person name="Caler E."/>
            <person name="Walenz B."/>
            <person name="Inman J."/>
            <person name="Schobel S."/>
            <person name="Galinsky K."/>
            <person name="Amedeo P."/>
            <person name="Strausberg R."/>
        </authorList>
    </citation>
    <scope>NUCLEOTIDE SEQUENCE</scope>
    <source>
        <strain evidence="7">USDA</strain>
    </source>
</reference>
<dbReference type="InterPro" id="IPR037185">
    <property type="entry name" value="EmrE-like"/>
</dbReference>
<dbReference type="AlphaFoldDB" id="E0W2Q8"/>
<dbReference type="CTD" id="8239648"/>
<dbReference type="STRING" id="121224.E0W2Q8"/>
<accession>E0W2Q8</accession>
<organism>
    <name type="scientific">Pediculus humanus subsp. corporis</name>
    <name type="common">Body louse</name>
    <dbReference type="NCBI Taxonomy" id="121224"/>
    <lineage>
        <taxon>Eukaryota</taxon>
        <taxon>Metazoa</taxon>
        <taxon>Ecdysozoa</taxon>
        <taxon>Arthropoda</taxon>
        <taxon>Hexapoda</taxon>
        <taxon>Insecta</taxon>
        <taxon>Pterygota</taxon>
        <taxon>Neoptera</taxon>
        <taxon>Paraneoptera</taxon>
        <taxon>Psocodea</taxon>
        <taxon>Troctomorpha</taxon>
        <taxon>Phthiraptera</taxon>
        <taxon>Anoplura</taxon>
        <taxon>Pediculidae</taxon>
        <taxon>Pediculus</taxon>
    </lineage>
</organism>
<feature type="transmembrane region" description="Helical" evidence="6">
    <location>
        <begin position="156"/>
        <end position="176"/>
    </location>
</feature>
<feature type="transmembrane region" description="Helical" evidence="6">
    <location>
        <begin position="15"/>
        <end position="37"/>
    </location>
</feature>
<keyword evidence="4 6" id="KW-1133">Transmembrane helix</keyword>
<dbReference type="EMBL" id="AAZO01007267">
    <property type="status" value="NOT_ANNOTATED_CDS"/>
    <property type="molecule type" value="Genomic_DNA"/>
</dbReference>
<evidence type="ECO:0000256" key="4">
    <source>
        <dbReference type="ARBA" id="ARBA00022989"/>
    </source>
</evidence>
<comment type="subcellular location">
    <subcellularLocation>
        <location evidence="1">Membrane</location>
        <topology evidence="1">Multi-pass membrane protein</topology>
    </subcellularLocation>
</comment>
<evidence type="ECO:0000256" key="1">
    <source>
        <dbReference type="ARBA" id="ARBA00004141"/>
    </source>
</evidence>
<dbReference type="FunCoup" id="E0W2Q8">
    <property type="interactions" value="777"/>
</dbReference>
<evidence type="ECO:0000256" key="6">
    <source>
        <dbReference type="SAM" id="Phobius"/>
    </source>
</evidence>
<dbReference type="Proteomes" id="UP000009046">
    <property type="component" value="Unassembled WGS sequence"/>
</dbReference>
<dbReference type="GeneID" id="8239648"/>
<evidence type="ECO:0000256" key="3">
    <source>
        <dbReference type="ARBA" id="ARBA00022692"/>
    </source>
</evidence>
<dbReference type="eggNOG" id="KOG2922">
    <property type="taxonomic scope" value="Eukaryota"/>
</dbReference>
<feature type="transmembrane region" description="Helical" evidence="6">
    <location>
        <begin position="250"/>
        <end position="275"/>
    </location>
</feature>
<evidence type="ECO:0000313" key="9">
    <source>
        <dbReference type="Proteomes" id="UP000009046"/>
    </source>
</evidence>
<dbReference type="OrthoDB" id="6428174at2759"/>
<dbReference type="HOGENOM" id="CLU_012349_1_2_1"/>
<feature type="transmembrane region" description="Helical" evidence="6">
    <location>
        <begin position="287"/>
        <end position="307"/>
    </location>
</feature>
<comment type="similarity">
    <text evidence="2">Belongs to the NIPA family.</text>
</comment>
<sequence>MGEHDDVTNFEQSEYGSTVGLILAIISTIFIGSSFIVKKKALIKISNRGNVRASAGGYGYLTECVWWVGLLLMGIGELANFAAFAFAPATLVAPLGALSVLVSSILASKFLNEKLNILGKIGCVLCIIGSTVIIIHSPKKDKIQTMESIIENMEQLTFLSYLFIVAIIFLSIFFYFGPKYGHKNALVYILMCSAVGSLTVLACKGLGIAIQDSIRNEITDLINTFNFFLIITIIVCIVTQMNYLNKALDLFNTAIVTPVYYVLFTIFVVTSSTILYSEWENLNYDDVIGNVCGFLTVVAAIFLLNGFRDLDIGLNDVQTTVKNKQWDNGSAMRVCVKKQQTKKQDEEFLILESDNNKFNNEHNC</sequence>
<dbReference type="PANTHER" id="PTHR12570">
    <property type="match status" value="1"/>
</dbReference>
<dbReference type="OMA" id="PMVYISI"/>
<protein>
    <submittedName>
        <fullName evidence="7">Non-imprinted in PRader-Willi/Angelman syndrome region protein, putative</fullName>
    </submittedName>
</protein>
<dbReference type="SUPFAM" id="SSF103481">
    <property type="entry name" value="Multidrug resistance efflux transporter EmrE"/>
    <property type="match status" value="1"/>
</dbReference>
<dbReference type="InParanoid" id="E0W2Q8"/>
<evidence type="ECO:0000313" key="8">
    <source>
        <dbReference type="EnsemblMetazoa" id="PHUM596400-PA"/>
    </source>
</evidence>